<dbReference type="InterPro" id="IPR001128">
    <property type="entry name" value="Cyt_P450"/>
</dbReference>
<keyword evidence="3 7" id="KW-0479">Metal-binding</keyword>
<evidence type="ECO:0000256" key="1">
    <source>
        <dbReference type="ARBA" id="ARBA00010617"/>
    </source>
</evidence>
<dbReference type="Gene3D" id="1.10.630.10">
    <property type="entry name" value="Cytochrome P450"/>
    <property type="match status" value="1"/>
</dbReference>
<dbReference type="InterPro" id="IPR050196">
    <property type="entry name" value="Cytochrome_P450_Monoox"/>
</dbReference>
<accession>A0AAJ1Z647</accession>
<dbReference type="PANTHER" id="PTHR24291:SF50">
    <property type="entry name" value="BIFUNCTIONAL ALBAFLAVENONE MONOOXYGENASE_TERPENE SYNTHASE"/>
    <property type="match status" value="1"/>
</dbReference>
<organism evidence="9 10">
    <name type="scientific">Bacillus pseudomycoides</name>
    <dbReference type="NCBI Taxonomy" id="64104"/>
    <lineage>
        <taxon>Bacteria</taxon>
        <taxon>Bacillati</taxon>
        <taxon>Bacillota</taxon>
        <taxon>Bacilli</taxon>
        <taxon>Bacillales</taxon>
        <taxon>Bacillaceae</taxon>
        <taxon>Bacillus</taxon>
        <taxon>Bacillus cereus group</taxon>
    </lineage>
</organism>
<evidence type="ECO:0000313" key="10">
    <source>
        <dbReference type="Proteomes" id="UP001248134"/>
    </source>
</evidence>
<dbReference type="PROSITE" id="PS00086">
    <property type="entry name" value="CYTOCHROME_P450"/>
    <property type="match status" value="1"/>
</dbReference>
<dbReference type="PRINTS" id="PR00463">
    <property type="entry name" value="EP450I"/>
</dbReference>
<dbReference type="PANTHER" id="PTHR24291">
    <property type="entry name" value="CYTOCHROME P450 FAMILY 4"/>
    <property type="match status" value="1"/>
</dbReference>
<dbReference type="PRINTS" id="PR00385">
    <property type="entry name" value="P450"/>
</dbReference>
<comment type="caution">
    <text evidence="9">The sequence shown here is derived from an EMBL/GenBank/DDBJ whole genome shotgun (WGS) entry which is preliminary data.</text>
</comment>
<proteinExistence type="inferred from homology"/>
<dbReference type="InterPro" id="IPR017972">
    <property type="entry name" value="Cyt_P450_CS"/>
</dbReference>
<protein>
    <submittedName>
        <fullName evidence="9">Cytochrome P450</fullName>
    </submittedName>
</protein>
<dbReference type="GO" id="GO:0005506">
    <property type="term" value="F:iron ion binding"/>
    <property type="evidence" value="ECO:0007669"/>
    <property type="project" value="InterPro"/>
</dbReference>
<dbReference type="SUPFAM" id="SSF48264">
    <property type="entry name" value="Cytochrome P450"/>
    <property type="match status" value="1"/>
</dbReference>
<dbReference type="EMBL" id="VLYX01000099">
    <property type="protein sequence ID" value="MDR4329732.1"/>
    <property type="molecule type" value="Genomic_DNA"/>
</dbReference>
<dbReference type="Pfam" id="PF00067">
    <property type="entry name" value="p450"/>
    <property type="match status" value="1"/>
</dbReference>
<dbReference type="Proteomes" id="UP001248134">
    <property type="component" value="Unassembled WGS sequence"/>
</dbReference>
<evidence type="ECO:0000256" key="8">
    <source>
        <dbReference type="RuleBase" id="RU000461"/>
    </source>
</evidence>
<evidence type="ECO:0000313" key="9">
    <source>
        <dbReference type="EMBL" id="MDR4329732.1"/>
    </source>
</evidence>
<dbReference type="RefSeq" id="WP_098188315.1">
    <property type="nucleotide sequence ID" value="NZ_JARMBS010000163.1"/>
</dbReference>
<sequence length="470" mass="53714">MKQGNDIDQIGTLQKNIPGPKSIFGWRMNMIRFYRNPFIYSRWLHNTYGKVVALGQGEKPSYVFAFGPELNEQILTNPDLFKVSSSLVKIPKDSLLGRMFFNNLIMMTGEKHKQHRRLMQPAFHRKQIVTYCTDMVQLTQNLSNSWQKNSVIELNHEMKKLTQRIAVKTLFGLYDEAELDQMGRLIHQMTKSLLFVTLAPINLPGTPYHRALRSAEQLDNHVRSMIAEKRSETNATDVLAALIQARDEDGTQLSDDELVGHTFTLYVAGHETTANALTWAIFLLSRHPDILYNLLEELDGTLGGCDPTIEKLGSLPLLDGVIKETLRLLPPAGIGVRITSDSCKLGDFTIPKDTNVFFNQMVTHRLPELYDEPDCFKPERWGIIKRSSCEYLPFSAGQHMCIGWNFAIQEMKVILAVLLQRFQFSVVHNAKISPNMMMRPKYGMPMHILNQNRQFQQTSVRGTINQLITF</sequence>
<dbReference type="CDD" id="cd11053">
    <property type="entry name" value="CYP110-like"/>
    <property type="match status" value="1"/>
</dbReference>
<reference evidence="9" key="1">
    <citation type="submission" date="2019-07" db="EMBL/GenBank/DDBJ databases">
        <title>Phylogenomic Reclassification of ATCC Bacillus Strains and Various Taxa within the Genus Bacillus.</title>
        <authorList>
            <person name="Riojas M.A."/>
            <person name="Frank A.M."/>
            <person name="Fenn S.L."/>
            <person name="King S.P."/>
            <person name="Brower S.M."/>
            <person name="Hazbon M.H."/>
        </authorList>
    </citation>
    <scope>NUCLEOTIDE SEQUENCE</scope>
    <source>
        <strain evidence="9">NR-12239</strain>
    </source>
</reference>
<dbReference type="GO" id="GO:0020037">
    <property type="term" value="F:heme binding"/>
    <property type="evidence" value="ECO:0007669"/>
    <property type="project" value="InterPro"/>
</dbReference>
<feature type="binding site" description="axial binding residue" evidence="7">
    <location>
        <position position="401"/>
    </location>
    <ligand>
        <name>heme</name>
        <dbReference type="ChEBI" id="CHEBI:30413"/>
    </ligand>
    <ligandPart>
        <name>Fe</name>
        <dbReference type="ChEBI" id="CHEBI:18248"/>
    </ligandPart>
</feature>
<dbReference type="GO" id="GO:0016705">
    <property type="term" value="F:oxidoreductase activity, acting on paired donors, with incorporation or reduction of molecular oxygen"/>
    <property type="evidence" value="ECO:0007669"/>
    <property type="project" value="InterPro"/>
</dbReference>
<comment type="similarity">
    <text evidence="1 8">Belongs to the cytochrome P450 family.</text>
</comment>
<evidence type="ECO:0000256" key="3">
    <source>
        <dbReference type="ARBA" id="ARBA00022723"/>
    </source>
</evidence>
<comment type="cofactor">
    <cofactor evidence="7">
        <name>heme</name>
        <dbReference type="ChEBI" id="CHEBI:30413"/>
    </cofactor>
</comment>
<evidence type="ECO:0000256" key="4">
    <source>
        <dbReference type="ARBA" id="ARBA00023002"/>
    </source>
</evidence>
<keyword evidence="6 8" id="KW-0503">Monooxygenase</keyword>
<keyword evidence="5 7" id="KW-0408">Iron</keyword>
<evidence type="ECO:0000256" key="7">
    <source>
        <dbReference type="PIRSR" id="PIRSR602401-1"/>
    </source>
</evidence>
<name>A0AAJ1Z647_9BACI</name>
<dbReference type="GO" id="GO:0004497">
    <property type="term" value="F:monooxygenase activity"/>
    <property type="evidence" value="ECO:0007669"/>
    <property type="project" value="UniProtKB-KW"/>
</dbReference>
<keyword evidence="2 7" id="KW-0349">Heme</keyword>
<gene>
    <name evidence="9" type="ORF">FOS08_29235</name>
</gene>
<dbReference type="InterPro" id="IPR036396">
    <property type="entry name" value="Cyt_P450_sf"/>
</dbReference>
<keyword evidence="4 8" id="KW-0560">Oxidoreductase</keyword>
<dbReference type="AlphaFoldDB" id="A0AAJ1Z647"/>
<dbReference type="InterPro" id="IPR002401">
    <property type="entry name" value="Cyt_P450_E_grp-I"/>
</dbReference>
<evidence type="ECO:0000256" key="6">
    <source>
        <dbReference type="ARBA" id="ARBA00023033"/>
    </source>
</evidence>
<evidence type="ECO:0000256" key="2">
    <source>
        <dbReference type="ARBA" id="ARBA00022617"/>
    </source>
</evidence>
<evidence type="ECO:0000256" key="5">
    <source>
        <dbReference type="ARBA" id="ARBA00023004"/>
    </source>
</evidence>